<evidence type="ECO:0000256" key="1">
    <source>
        <dbReference type="SAM" id="MobiDB-lite"/>
    </source>
</evidence>
<sequence length="87" mass="10495">MKHKKHLRVQPRHQNDESMATRKSRRYWKSELTNQIPIQIHVFAYGEAFVDSKYYNNLTNNNPNKSFIVNYIICNADFTYDEAKFHE</sequence>
<evidence type="ECO:0000313" key="3">
    <source>
        <dbReference type="Proteomes" id="UP000055024"/>
    </source>
</evidence>
<feature type="compositionally biased region" description="Basic residues" evidence="1">
    <location>
        <begin position="1"/>
        <end position="11"/>
    </location>
</feature>
<evidence type="ECO:0000313" key="2">
    <source>
        <dbReference type="EMBL" id="KRZ00906.1"/>
    </source>
</evidence>
<keyword evidence="3" id="KW-1185">Reference proteome</keyword>
<name>A0A0V1GS49_9BILA</name>
<dbReference type="EMBL" id="JYDP01000373">
    <property type="protein sequence ID" value="KRZ00906.1"/>
    <property type="molecule type" value="Genomic_DNA"/>
</dbReference>
<protein>
    <submittedName>
        <fullName evidence="2">Uncharacterized protein</fullName>
    </submittedName>
</protein>
<proteinExistence type="predicted"/>
<feature type="region of interest" description="Disordered" evidence="1">
    <location>
        <begin position="1"/>
        <end position="23"/>
    </location>
</feature>
<dbReference type="AlphaFoldDB" id="A0A0V1GS49"/>
<reference evidence="2 3" key="1">
    <citation type="submission" date="2015-01" db="EMBL/GenBank/DDBJ databases">
        <title>Evolution of Trichinella species and genotypes.</title>
        <authorList>
            <person name="Korhonen P.K."/>
            <person name="Edoardo P."/>
            <person name="Giuseppe L.R."/>
            <person name="Gasser R.B."/>
        </authorList>
    </citation>
    <scope>NUCLEOTIDE SEQUENCE [LARGE SCALE GENOMIC DNA]</scope>
    <source>
        <strain evidence="2">ISS1029</strain>
    </source>
</reference>
<dbReference type="Proteomes" id="UP000055024">
    <property type="component" value="Unassembled WGS sequence"/>
</dbReference>
<gene>
    <name evidence="2" type="ORF">T11_7478</name>
</gene>
<comment type="caution">
    <text evidence="2">The sequence shown here is derived from an EMBL/GenBank/DDBJ whole genome shotgun (WGS) entry which is preliminary data.</text>
</comment>
<accession>A0A0V1GS49</accession>
<organism evidence="2 3">
    <name type="scientific">Trichinella zimbabwensis</name>
    <dbReference type="NCBI Taxonomy" id="268475"/>
    <lineage>
        <taxon>Eukaryota</taxon>
        <taxon>Metazoa</taxon>
        <taxon>Ecdysozoa</taxon>
        <taxon>Nematoda</taxon>
        <taxon>Enoplea</taxon>
        <taxon>Dorylaimia</taxon>
        <taxon>Trichinellida</taxon>
        <taxon>Trichinellidae</taxon>
        <taxon>Trichinella</taxon>
    </lineage>
</organism>